<keyword evidence="3" id="KW-0808">Transferase</keyword>
<dbReference type="SUPFAM" id="SSF52374">
    <property type="entry name" value="Nucleotidylyl transferase"/>
    <property type="match status" value="1"/>
</dbReference>
<dbReference type="InterPro" id="IPR014729">
    <property type="entry name" value="Rossmann-like_a/b/a_fold"/>
</dbReference>
<dbReference type="Gene3D" id="3.40.50.620">
    <property type="entry name" value="HUPs"/>
    <property type="match status" value="1"/>
</dbReference>
<name>T1CSH3_9ZZZZ</name>
<sequence>MARFPVVVLGGTFDRLHAGHEALLNTAFRMGRKVGIGLTTTAFLRGRSKPQAELIASYPARRRALAAWLRRHHSDRVWWIAPLDDGFGRSVEPGVSALAVSSDTLEGARAVNRERRRRGLPPVVVVAVPLVLADDLQPVSSRRVRARIIDRRGRRLSRIPIRVRAPREARPAVRAALEDVYPSPQIRWSAPGEPLSVSQRERERRRPSEIDLEVRLRSSRNGTWSIAIAASRIRLPAIRVRVRSAEELETAVQERLHPHPVHTRASQRRIRRFRPNKH</sequence>
<dbReference type="EC" id="2.7.-.-" evidence="3"/>
<reference evidence="3" key="1">
    <citation type="submission" date="2013-08" db="EMBL/GenBank/DDBJ databases">
        <authorList>
            <person name="Mendez C."/>
            <person name="Richter M."/>
            <person name="Ferrer M."/>
            <person name="Sanchez J."/>
        </authorList>
    </citation>
    <scope>NUCLEOTIDE SEQUENCE</scope>
</reference>
<dbReference type="InterPro" id="IPR004821">
    <property type="entry name" value="Cyt_trans-like"/>
</dbReference>
<proteinExistence type="predicted"/>
<dbReference type="EMBL" id="AUZY01002389">
    <property type="protein sequence ID" value="EQD72290.1"/>
    <property type="molecule type" value="Genomic_DNA"/>
</dbReference>
<keyword evidence="3" id="KW-0548">Nucleotidyltransferase</keyword>
<feature type="domain" description="Cytidyltransferase-like" evidence="2">
    <location>
        <begin position="8"/>
        <end position="147"/>
    </location>
</feature>
<dbReference type="AlphaFoldDB" id="T1CSH3"/>
<gene>
    <name evidence="3" type="ORF">B1B_03858</name>
</gene>
<evidence type="ECO:0000313" key="3">
    <source>
        <dbReference type="EMBL" id="EQD72290.1"/>
    </source>
</evidence>
<organism evidence="3">
    <name type="scientific">mine drainage metagenome</name>
    <dbReference type="NCBI Taxonomy" id="410659"/>
    <lineage>
        <taxon>unclassified sequences</taxon>
        <taxon>metagenomes</taxon>
        <taxon>ecological metagenomes</taxon>
    </lineage>
</organism>
<dbReference type="NCBIfam" id="NF001985">
    <property type="entry name" value="PRK00777.1"/>
    <property type="match status" value="1"/>
</dbReference>
<comment type="caution">
    <text evidence="3">The sequence shown here is derived from an EMBL/GenBank/DDBJ whole genome shotgun (WGS) entry which is preliminary data.</text>
</comment>
<evidence type="ECO:0000259" key="2">
    <source>
        <dbReference type="Pfam" id="PF01467"/>
    </source>
</evidence>
<accession>T1CSH3</accession>
<dbReference type="Pfam" id="PF01467">
    <property type="entry name" value="CTP_transf_like"/>
    <property type="match status" value="1"/>
</dbReference>
<dbReference type="GO" id="GO:0016779">
    <property type="term" value="F:nucleotidyltransferase activity"/>
    <property type="evidence" value="ECO:0007669"/>
    <property type="project" value="UniProtKB-KW"/>
</dbReference>
<protein>
    <submittedName>
        <fullName evidence="3">Cytidylyltransferase domain protein</fullName>
        <ecNumber evidence="3">2.7.-.-</ecNumber>
    </submittedName>
</protein>
<reference evidence="3" key="2">
    <citation type="journal article" date="2014" name="ISME J.">
        <title>Microbial stratification in low pH oxic and suboxic macroscopic growths along an acid mine drainage.</title>
        <authorList>
            <person name="Mendez-Garcia C."/>
            <person name="Mesa V."/>
            <person name="Sprenger R.R."/>
            <person name="Richter M."/>
            <person name="Diez M.S."/>
            <person name="Solano J."/>
            <person name="Bargiela R."/>
            <person name="Golyshina O.V."/>
            <person name="Manteca A."/>
            <person name="Ramos J.L."/>
            <person name="Gallego J.R."/>
            <person name="Llorente I."/>
            <person name="Martins Dos Santos V.A."/>
            <person name="Jensen O.N."/>
            <person name="Pelaez A.I."/>
            <person name="Sanchez J."/>
            <person name="Ferrer M."/>
        </authorList>
    </citation>
    <scope>NUCLEOTIDE SEQUENCE</scope>
</reference>
<feature type="region of interest" description="Disordered" evidence="1">
    <location>
        <begin position="253"/>
        <end position="278"/>
    </location>
</feature>
<evidence type="ECO:0000256" key="1">
    <source>
        <dbReference type="SAM" id="MobiDB-lite"/>
    </source>
</evidence>
<feature type="compositionally biased region" description="Basic residues" evidence="1">
    <location>
        <begin position="258"/>
        <end position="278"/>
    </location>
</feature>